<dbReference type="InterPro" id="IPR018247">
    <property type="entry name" value="EF_Hand_1_Ca_BS"/>
</dbReference>
<sequence length="774" mass="81184">MKKYKKARKMAVILASVLVMDSYMGAVSPYINAYAYTEKAATVNATTLNVRSGPGTTYSVVTKLTNGASVTVIDEKNASDGALWYQIRVSGSGGQAVTGYVSKSYLKFPATYTNNADFESRLTAEGFPESYKVKLRTLHAQYPKWVFRAQHTNLDWNTAVKEESQVGKTLVHTNSLSSWKSTVDGAYNWDTSTWIGYDGSSWVTASGDIVRYYMDPRNFLDETNVFQFMTHTYDSNKHTAEGLKTMVKGTFLSGESSGGSSNPGNTDSSSGGTVTGPGAVIGPGAAINPGTGAASETDSGKASLEGPQASITPKNLPVVMEYGPGASLTGPSSSNTNITGSVTGNSAYVNMIMNAASQSGVNPYVLAAMIIQEQGSSGSGKSISGKESGYEGYYNFFNIEAYQSGNMTAVQRGLWWASQSGNYERPWNSPEKSILGGAFYYGNNYVKVGQDTFYLKKFNVQGSNLYKHQYMTNVQGAASEGAVYSKAYNSDMKQTELEFKIPVYNNMPDNACSQPTGDGNPNNKLSGLSVEGFSMTPTFSRDTLEYNLIVDPAVSSINVYATALSSLASVKGTGTISLSSGNNDIKVAVTAQNGSVREYVLHVVRQNNGPTYTSGVGTGTGSGGNPSSGSGGNASSGPGGSIGPGVSKPSGTDNAGTPGGSNVTIAPNGSTSISVQTSTGVIAQGPGTDIKVTEAVTGSPQQTQAPADGQSSSSAKGDINGDGKINSLDVLKLQRYLLNLETISEKGKLAADLNGDGKVNSQDLLLLQKKILGL</sequence>
<evidence type="ECO:0000256" key="2">
    <source>
        <dbReference type="SAM" id="SignalP"/>
    </source>
</evidence>
<dbReference type="Gene3D" id="1.10.1330.10">
    <property type="entry name" value="Dockerin domain"/>
    <property type="match status" value="1"/>
</dbReference>
<dbReference type="InterPro" id="IPR016134">
    <property type="entry name" value="Dockerin_dom"/>
</dbReference>
<accession>A0AAU7PVD3</accession>
<dbReference type="GO" id="GO:0004553">
    <property type="term" value="F:hydrolase activity, hydrolyzing O-glycosyl compounds"/>
    <property type="evidence" value="ECO:0007669"/>
    <property type="project" value="InterPro"/>
</dbReference>
<dbReference type="InterPro" id="IPR025883">
    <property type="entry name" value="Cadherin-like_domain"/>
</dbReference>
<gene>
    <name evidence="5" type="ORF">ABFV83_10370</name>
</gene>
<feature type="region of interest" description="Disordered" evidence="1">
    <location>
        <begin position="610"/>
        <end position="671"/>
    </location>
</feature>
<dbReference type="InterPro" id="IPR002105">
    <property type="entry name" value="Dockerin_1_rpt"/>
</dbReference>
<dbReference type="InterPro" id="IPR003646">
    <property type="entry name" value="SH3-like_bac-type"/>
</dbReference>
<feature type="region of interest" description="Disordered" evidence="1">
    <location>
        <begin position="251"/>
        <end position="311"/>
    </location>
</feature>
<evidence type="ECO:0000313" key="5">
    <source>
        <dbReference type="EMBL" id="XBS56162.1"/>
    </source>
</evidence>
<dbReference type="EMBL" id="CP157940">
    <property type="protein sequence ID" value="XBS56162.1"/>
    <property type="molecule type" value="Genomic_DNA"/>
</dbReference>
<protein>
    <submittedName>
        <fullName evidence="5">Dockerin type I domain-containing protein</fullName>
    </submittedName>
</protein>
<dbReference type="PROSITE" id="PS00448">
    <property type="entry name" value="CLOS_CELLULOSOME_RPT"/>
    <property type="match status" value="2"/>
</dbReference>
<dbReference type="Pfam" id="PF08239">
    <property type="entry name" value="SH3_3"/>
    <property type="match status" value="1"/>
</dbReference>
<feature type="domain" description="SH3b" evidence="4">
    <location>
        <begin position="38"/>
        <end position="110"/>
    </location>
</feature>
<feature type="compositionally biased region" description="Gly residues" evidence="1">
    <location>
        <begin position="616"/>
        <end position="643"/>
    </location>
</feature>
<dbReference type="Pfam" id="PF00404">
    <property type="entry name" value="Dockerin_1"/>
    <property type="match status" value="1"/>
</dbReference>
<feature type="region of interest" description="Disordered" evidence="1">
    <location>
        <begin position="697"/>
        <end position="721"/>
    </location>
</feature>
<feature type="domain" description="Dockerin" evidence="3">
    <location>
        <begin position="712"/>
        <end position="774"/>
    </location>
</feature>
<feature type="signal peptide" evidence="2">
    <location>
        <begin position="1"/>
        <end position="25"/>
    </location>
</feature>
<organism evidence="5">
    <name type="scientific">Lacrimispora sp. BS-2</name>
    <dbReference type="NCBI Taxonomy" id="3151850"/>
    <lineage>
        <taxon>Bacteria</taxon>
        <taxon>Bacillati</taxon>
        <taxon>Bacillota</taxon>
        <taxon>Clostridia</taxon>
        <taxon>Lachnospirales</taxon>
        <taxon>Lachnospiraceae</taxon>
        <taxon>Lacrimispora</taxon>
    </lineage>
</organism>
<evidence type="ECO:0000259" key="4">
    <source>
        <dbReference type="PROSITE" id="PS51781"/>
    </source>
</evidence>
<dbReference type="RefSeq" id="WP_349948789.1">
    <property type="nucleotide sequence ID" value="NZ_CP157940.1"/>
</dbReference>
<feature type="compositionally biased region" description="Polar residues" evidence="1">
    <location>
        <begin position="697"/>
        <end position="715"/>
    </location>
</feature>
<dbReference type="AlphaFoldDB" id="A0AAU7PVD3"/>
<name>A0AAU7PVD3_9FIRM</name>
<feature type="chain" id="PRO_5043896614" evidence="2">
    <location>
        <begin position="26"/>
        <end position="774"/>
    </location>
</feature>
<dbReference type="InterPro" id="IPR036439">
    <property type="entry name" value="Dockerin_dom_sf"/>
</dbReference>
<dbReference type="PROSITE" id="PS51781">
    <property type="entry name" value="SH3B"/>
    <property type="match status" value="1"/>
</dbReference>
<feature type="compositionally biased region" description="Low complexity" evidence="1">
    <location>
        <begin position="253"/>
        <end position="272"/>
    </location>
</feature>
<keyword evidence="2" id="KW-0732">Signal</keyword>
<dbReference type="GO" id="GO:0000272">
    <property type="term" value="P:polysaccharide catabolic process"/>
    <property type="evidence" value="ECO:0007669"/>
    <property type="project" value="InterPro"/>
</dbReference>
<dbReference type="SMART" id="SM00287">
    <property type="entry name" value="SH3b"/>
    <property type="match status" value="1"/>
</dbReference>
<dbReference type="CDD" id="cd14256">
    <property type="entry name" value="Dockerin_I"/>
    <property type="match status" value="1"/>
</dbReference>
<dbReference type="Pfam" id="PF12733">
    <property type="entry name" value="Cadherin-like"/>
    <property type="match status" value="1"/>
</dbReference>
<feature type="compositionally biased region" description="Polar residues" evidence="1">
    <location>
        <begin position="652"/>
        <end position="671"/>
    </location>
</feature>
<evidence type="ECO:0000259" key="3">
    <source>
        <dbReference type="PROSITE" id="PS51766"/>
    </source>
</evidence>
<proteinExistence type="predicted"/>
<evidence type="ECO:0000256" key="1">
    <source>
        <dbReference type="SAM" id="MobiDB-lite"/>
    </source>
</evidence>
<dbReference type="PROSITE" id="PS51766">
    <property type="entry name" value="DOCKERIN"/>
    <property type="match status" value="1"/>
</dbReference>
<dbReference type="SUPFAM" id="SSF63446">
    <property type="entry name" value="Type I dockerin domain"/>
    <property type="match status" value="1"/>
</dbReference>
<dbReference type="Gene3D" id="2.30.30.40">
    <property type="entry name" value="SH3 Domains"/>
    <property type="match status" value="1"/>
</dbReference>
<reference evidence="5" key="1">
    <citation type="submission" date="2024-06" db="EMBL/GenBank/DDBJ databases">
        <title>Lacrimispora cavernae sp. nov., a novel anaerobe isolated from bat guano pile inside a cave.</title>
        <authorList>
            <person name="Miller S.L."/>
            <person name="Lu N."/>
            <person name="King J."/>
            <person name="Sankaranarayanan K."/>
            <person name="Lawson P.A."/>
        </authorList>
    </citation>
    <scope>NUCLEOTIDE SEQUENCE</scope>
    <source>
        <strain evidence="5">BS-2</strain>
    </source>
</reference>
<dbReference type="PROSITE" id="PS00018">
    <property type="entry name" value="EF_HAND_1"/>
    <property type="match status" value="2"/>
</dbReference>